<reference evidence="2 3" key="1">
    <citation type="submission" date="2018-07" db="EMBL/GenBank/DDBJ databases">
        <title>Whole Genome Shotgun Sequence of Streptomyces spongiicola strain 531S.</title>
        <authorList>
            <person name="Dohra H."/>
            <person name="Kodani S."/>
        </authorList>
    </citation>
    <scope>NUCLEOTIDE SEQUENCE [LARGE SCALE GENOMIC DNA]</scope>
    <source>
        <strain evidence="2 3">531S</strain>
    </source>
</reference>
<dbReference type="AlphaFoldDB" id="A0A388SUU5"/>
<comment type="caution">
    <text evidence="2">The sequence shown here is derived from an EMBL/GenBank/DDBJ whole genome shotgun (WGS) entry which is preliminary data.</text>
</comment>
<name>A0A388SUU5_9ACTN</name>
<accession>A0A388SUU5</accession>
<evidence type="ECO:0000256" key="1">
    <source>
        <dbReference type="SAM" id="MobiDB-lite"/>
    </source>
</evidence>
<evidence type="ECO:0000313" key="2">
    <source>
        <dbReference type="EMBL" id="GBP99873.1"/>
    </source>
</evidence>
<gene>
    <name evidence="2" type="ORF">SSP531S_12760</name>
</gene>
<sequence>MDAFYLRIRRECARFAAPGCEWAGAGRPPGSRARGALLGEGVRLVAKEARIVRERRHDAARVLQGGAGDPVGRRCPSGGGARRGRVGDVAGGAPGRPGRDAPAHGPVPVPGPGNGTAPGGAASALPRPARAGHCGAAVTWRAAIVFAVSESGPGCGTKIASR</sequence>
<dbReference type="EMBL" id="BGZL01000003">
    <property type="protein sequence ID" value="GBP99873.1"/>
    <property type="molecule type" value="Genomic_DNA"/>
</dbReference>
<evidence type="ECO:0000313" key="3">
    <source>
        <dbReference type="Proteomes" id="UP000265354"/>
    </source>
</evidence>
<proteinExistence type="predicted"/>
<organism evidence="2 3">
    <name type="scientific">Streptomyces spongiicola</name>
    <dbReference type="NCBI Taxonomy" id="1690221"/>
    <lineage>
        <taxon>Bacteria</taxon>
        <taxon>Bacillati</taxon>
        <taxon>Actinomycetota</taxon>
        <taxon>Actinomycetes</taxon>
        <taxon>Kitasatosporales</taxon>
        <taxon>Streptomycetaceae</taxon>
        <taxon>Streptomyces</taxon>
    </lineage>
</organism>
<protein>
    <submittedName>
        <fullName evidence="2">Uncharacterized protein</fullName>
    </submittedName>
</protein>
<feature type="region of interest" description="Disordered" evidence="1">
    <location>
        <begin position="64"/>
        <end position="128"/>
    </location>
</feature>
<dbReference type="Proteomes" id="UP000265354">
    <property type="component" value="Unassembled WGS sequence"/>
</dbReference>